<evidence type="ECO:0000256" key="7">
    <source>
        <dbReference type="SAM" id="MobiDB-lite"/>
    </source>
</evidence>
<dbReference type="PANTHER" id="PTHR12315">
    <property type="entry name" value="BICOID-INTERACTING PROTEIN RELATED"/>
    <property type="match status" value="1"/>
</dbReference>
<feature type="region of interest" description="Disordered" evidence="7">
    <location>
        <begin position="258"/>
        <end position="314"/>
    </location>
</feature>
<name>A0A4W2FPS4_BOBOX</name>
<dbReference type="CDD" id="cd02440">
    <property type="entry name" value="AdoMet_MTases"/>
    <property type="match status" value="1"/>
</dbReference>
<keyword evidence="4 5" id="KW-0949">S-adenosyl-L-methionine</keyword>
<dbReference type="GO" id="GO:0040031">
    <property type="term" value="P:snRNA modification"/>
    <property type="evidence" value="ECO:0007669"/>
    <property type="project" value="Ensembl"/>
</dbReference>
<protein>
    <recommendedName>
        <fullName evidence="6">RNA methyltransferase</fullName>
        <ecNumber evidence="6">2.1.1.-</ecNumber>
    </recommendedName>
</protein>
<dbReference type="GO" id="GO:0000122">
    <property type="term" value="P:negative regulation of transcription by RNA polymerase II"/>
    <property type="evidence" value="ECO:0007669"/>
    <property type="project" value="Ensembl"/>
</dbReference>
<dbReference type="InterPro" id="IPR039772">
    <property type="entry name" value="Bin3-like"/>
</dbReference>
<evidence type="ECO:0000313" key="10">
    <source>
        <dbReference type="Proteomes" id="UP000429181"/>
    </source>
</evidence>
<feature type="compositionally biased region" description="Basic and acidic residues" evidence="7">
    <location>
        <begin position="1"/>
        <end position="10"/>
    </location>
</feature>
<dbReference type="Ensembl" id="ENSBIXT00005001842.1">
    <property type="protein sequence ID" value="ENSBIXP00005007701.1"/>
    <property type="gene ID" value="ENSBIXG00005012909.1"/>
</dbReference>
<dbReference type="GO" id="GO:0001510">
    <property type="term" value="P:RNA methylation"/>
    <property type="evidence" value="ECO:0007669"/>
    <property type="project" value="Ensembl"/>
</dbReference>
<dbReference type="InterPro" id="IPR024160">
    <property type="entry name" value="BIN3_SAM-bd_dom"/>
</dbReference>
<feature type="compositionally biased region" description="Low complexity" evidence="7">
    <location>
        <begin position="50"/>
        <end position="85"/>
    </location>
</feature>
<dbReference type="PROSITE" id="PS51515">
    <property type="entry name" value="BIN3_SAM"/>
    <property type="match status" value="1"/>
</dbReference>
<evidence type="ECO:0000256" key="6">
    <source>
        <dbReference type="RuleBase" id="RU367087"/>
    </source>
</evidence>
<dbReference type="GO" id="GO:1904871">
    <property type="term" value="P:positive regulation of protein localization to Cajal body"/>
    <property type="evidence" value="ECO:0007669"/>
    <property type="project" value="Ensembl"/>
</dbReference>
<dbReference type="Gene3D" id="3.40.50.150">
    <property type="entry name" value="Vaccinia Virus protein VP39"/>
    <property type="match status" value="1"/>
</dbReference>
<dbReference type="GO" id="GO:0120259">
    <property type="term" value="C:7SK snRNP"/>
    <property type="evidence" value="ECO:0007669"/>
    <property type="project" value="Ensembl"/>
</dbReference>
<evidence type="ECO:0000256" key="4">
    <source>
        <dbReference type="ARBA" id="ARBA00022691"/>
    </source>
</evidence>
<feature type="compositionally biased region" description="Basic residues" evidence="7">
    <location>
        <begin position="359"/>
        <end position="368"/>
    </location>
</feature>
<feature type="compositionally biased region" description="Low complexity" evidence="7">
    <location>
        <begin position="296"/>
        <end position="306"/>
    </location>
</feature>
<feature type="region of interest" description="Disordered" evidence="7">
    <location>
        <begin position="330"/>
        <end position="401"/>
    </location>
</feature>
<dbReference type="GeneTree" id="ENSGT00940000153993"/>
<dbReference type="Proteomes" id="UP000429181">
    <property type="component" value="Chromosome 25"/>
</dbReference>
<evidence type="ECO:0000256" key="3">
    <source>
        <dbReference type="ARBA" id="ARBA00022679"/>
    </source>
</evidence>
<feature type="compositionally biased region" description="Basic residues" evidence="7">
    <location>
        <begin position="258"/>
        <end position="272"/>
    </location>
</feature>
<evidence type="ECO:0000256" key="1">
    <source>
        <dbReference type="ARBA" id="ARBA00008361"/>
    </source>
</evidence>
<evidence type="ECO:0000256" key="2">
    <source>
        <dbReference type="ARBA" id="ARBA00022603"/>
    </source>
</evidence>
<comment type="similarity">
    <text evidence="1 6">Belongs to the methyltransferase superfamily.</text>
</comment>
<dbReference type="PANTHER" id="PTHR12315:SF0">
    <property type="entry name" value="7SK SNRNA METHYLPHOSPHATE CAPPING ENZYME"/>
    <property type="match status" value="1"/>
</dbReference>
<sequence length="915" mass="99076">MIEMAAEKEPFLVPAPPPPLKDESGGGGGPTVQPHREAASGELRGGTQRAPGPRAHSAGSPASGAGKESPGAASTPRGGQSQQQQRGGGPQAQSHGEACLSDPHGRAAPPDVGEERRGGGGTELGPPAPPRPRNGYQPHRPPGGGGGKRRNSCHVGGGGGGFKHPAFKRRRRVNSDCDSVLPSNFLLGGNIFDPLNLNSLLDEEVSRALNAETPKSSPLPAKGRDPVEILIPKDITDPLSLNTCTDEAQVVLASPLKTGRKRHRHRGQHHHQQQQAAGGNDSHSALPTTPLTSSLHGEGTTQQHGGQNRDAPQPYELNTAINCRDEVVSPLPSALQGPSGSLSAPPAASVTSAPPSSSSRHRKRRRTSSKSEAGARGGGQGSKEKGRGSGGGRHHLQPLPAPTFKKQQCKFQYGNYCKYYGYRNPSCEDGRLRVLKPEWFRGRDVLDLGCNVGHLTLSIACKWGPSRMVGLDIDAQLIHSARQNIRHYLSEELRLPPQTSEGSPGAESEEGTTAIRKRSYFPASLTASRGPIAAPQVPLDGADTAVFPNNVVFVTGNYVLDRDELVEAQKPEYDVVLCLSLTKWVHLNWGDEGLKRMFRRIYRHLRPGGILVLEPQPWSSYGRRKTLTERIYKNYFRIQLKPEQFSSYLTSPEVGFSSYELVATPNNTSRGKAGFFCPGRKGGRCRCRVQTSVGVWRPCQPLLSAHSSLRFPASCVPVPQGPVPQPLSGPLNRKCEEAACCSKGPRGRGKYLKVFSFWLQKQFPLLDLQRKLFLCCCPSLFPTPLAPKQQAQLCWNHHLPLPQPTGLDGMDCLLPSVLLGHGRWRVSSSLASSSCSPKERDSFLLGPCPELRFNRPPIHGLRIKRGMSVGRHAGTVKILPSAVPHWERWLGSECENSTINLMFRAAAPTRVFGTL</sequence>
<dbReference type="GO" id="GO:1900087">
    <property type="term" value="P:positive regulation of G1/S transition of mitotic cell cycle"/>
    <property type="evidence" value="ECO:0007669"/>
    <property type="project" value="Ensembl"/>
</dbReference>
<proteinExistence type="inferred from homology"/>
<dbReference type="GO" id="GO:1990276">
    <property type="term" value="F:RNA 5'-gamma-phosphate methyltransferase activity"/>
    <property type="evidence" value="ECO:0007669"/>
    <property type="project" value="Ensembl"/>
</dbReference>
<evidence type="ECO:0000256" key="5">
    <source>
        <dbReference type="PROSITE-ProRule" id="PRU00848"/>
    </source>
</evidence>
<reference evidence="9" key="2">
    <citation type="submission" date="2025-08" db="UniProtKB">
        <authorList>
            <consortium name="Ensembl"/>
        </authorList>
    </citation>
    <scope>IDENTIFICATION</scope>
</reference>
<feature type="compositionally biased region" description="Low complexity" evidence="7">
    <location>
        <begin position="337"/>
        <end position="358"/>
    </location>
</feature>
<dbReference type="InterPro" id="IPR010675">
    <property type="entry name" value="Bin3_C"/>
</dbReference>
<dbReference type="AlphaFoldDB" id="A0A4W2FPS4"/>
<accession>A0A4W2FPS4</accession>
<evidence type="ECO:0000259" key="8">
    <source>
        <dbReference type="PROSITE" id="PS51515"/>
    </source>
</evidence>
<dbReference type="GO" id="GO:1905382">
    <property type="term" value="P:positive regulation of snRNA transcription by RNA polymerase II"/>
    <property type="evidence" value="ECO:0007669"/>
    <property type="project" value="Ensembl"/>
</dbReference>
<dbReference type="GO" id="GO:0097322">
    <property type="term" value="F:7SK snRNA binding"/>
    <property type="evidence" value="ECO:0007669"/>
    <property type="project" value="Ensembl"/>
</dbReference>
<feature type="domain" description="Bin3-type SAM" evidence="8">
    <location>
        <begin position="429"/>
        <end position="687"/>
    </location>
</feature>
<dbReference type="SUPFAM" id="SSF53335">
    <property type="entry name" value="S-adenosyl-L-methionine-dependent methyltransferases"/>
    <property type="match status" value="1"/>
</dbReference>
<feature type="region of interest" description="Disordered" evidence="7">
    <location>
        <begin position="1"/>
        <end position="167"/>
    </location>
</feature>
<keyword evidence="2 6" id="KW-0489">Methyltransferase</keyword>
<keyword evidence="3 6" id="KW-0808">Transferase</keyword>
<dbReference type="Pfam" id="PF06859">
    <property type="entry name" value="Bin3"/>
    <property type="match status" value="1"/>
</dbReference>
<organism evidence="9 10">
    <name type="scientific">Bos indicus x Bos taurus</name>
    <name type="common">Hybrid cattle</name>
    <dbReference type="NCBI Taxonomy" id="30522"/>
    <lineage>
        <taxon>Eukaryota</taxon>
        <taxon>Metazoa</taxon>
        <taxon>Chordata</taxon>
        <taxon>Craniata</taxon>
        <taxon>Vertebrata</taxon>
        <taxon>Euteleostomi</taxon>
        <taxon>Mammalia</taxon>
        <taxon>Eutheria</taxon>
        <taxon>Laurasiatheria</taxon>
        <taxon>Artiodactyla</taxon>
        <taxon>Ruminantia</taxon>
        <taxon>Pecora</taxon>
        <taxon>Bovidae</taxon>
        <taxon>Bovinae</taxon>
        <taxon>Bos</taxon>
    </lineage>
</organism>
<evidence type="ECO:0000313" key="9">
    <source>
        <dbReference type="Ensembl" id="ENSBIXP00005007701.1"/>
    </source>
</evidence>
<dbReference type="EC" id="2.1.1.-" evidence="6"/>
<gene>
    <name evidence="9" type="primary">MEPCE</name>
</gene>
<reference evidence="9 10" key="1">
    <citation type="submission" date="2018-11" db="EMBL/GenBank/DDBJ databases">
        <title>Haplotype-resolved cattle genomes.</title>
        <authorList>
            <person name="Low W.Y."/>
            <person name="Tearle R."/>
            <person name="Bickhart D.M."/>
            <person name="Rosen B.D."/>
            <person name="Koren S."/>
            <person name="Rhie A."/>
            <person name="Hiendleder S."/>
            <person name="Phillippy A.M."/>
            <person name="Smith T.P.L."/>
            <person name="Williams J.L."/>
        </authorList>
    </citation>
    <scope>NUCLEOTIDE SEQUENCE [LARGE SCALE GENOMIC DNA]</scope>
</reference>
<dbReference type="InterPro" id="IPR029063">
    <property type="entry name" value="SAM-dependent_MTases_sf"/>
</dbReference>
<feature type="compositionally biased region" description="Polar residues" evidence="7">
    <location>
        <begin position="281"/>
        <end position="295"/>
    </location>
</feature>